<proteinExistence type="predicted"/>
<evidence type="ECO:0000313" key="1">
    <source>
        <dbReference type="EMBL" id="SVD84643.1"/>
    </source>
</evidence>
<evidence type="ECO:0008006" key="2">
    <source>
        <dbReference type="Google" id="ProtNLM"/>
    </source>
</evidence>
<dbReference type="Pfam" id="PF14255">
    <property type="entry name" value="Zn_ribbon_21"/>
    <property type="match status" value="1"/>
</dbReference>
<dbReference type="EMBL" id="UINC01177161">
    <property type="protein sequence ID" value="SVD84643.1"/>
    <property type="molecule type" value="Genomic_DNA"/>
</dbReference>
<gene>
    <name evidence="1" type="ORF">METZ01_LOCUS437497</name>
</gene>
<organism evidence="1">
    <name type="scientific">marine metagenome</name>
    <dbReference type="NCBI Taxonomy" id="408172"/>
    <lineage>
        <taxon>unclassified sequences</taxon>
        <taxon>metagenomes</taxon>
        <taxon>ecological metagenomes</taxon>
    </lineage>
</organism>
<sequence length="57" mass="6018">MEGTTAISCPYCNSDTLVILDGIDGELDLVSDCENCCRPINVRATVEGGQVVVIDAE</sequence>
<protein>
    <recommendedName>
        <fullName evidence="2">CPXCG motif-containing cysteine-rich protein</fullName>
    </recommendedName>
</protein>
<dbReference type="InterPro" id="IPR025990">
    <property type="entry name" value="zinc_ribbon_bacterial"/>
</dbReference>
<name>A0A382YN30_9ZZZZ</name>
<reference evidence="1" key="1">
    <citation type="submission" date="2018-05" db="EMBL/GenBank/DDBJ databases">
        <authorList>
            <person name="Lanie J.A."/>
            <person name="Ng W.-L."/>
            <person name="Kazmierczak K.M."/>
            <person name="Andrzejewski T.M."/>
            <person name="Davidsen T.M."/>
            <person name="Wayne K.J."/>
            <person name="Tettelin H."/>
            <person name="Glass J.I."/>
            <person name="Rusch D."/>
            <person name="Podicherti R."/>
            <person name="Tsui H.-C.T."/>
            <person name="Winkler M.E."/>
        </authorList>
    </citation>
    <scope>NUCLEOTIDE SEQUENCE</scope>
</reference>
<dbReference type="AlphaFoldDB" id="A0A382YN30"/>
<accession>A0A382YN30</accession>